<dbReference type="Proteomes" id="UP000214747">
    <property type="component" value="Unassembled WGS sequence"/>
</dbReference>
<feature type="region of interest" description="Disordered" evidence="5">
    <location>
        <begin position="156"/>
        <end position="212"/>
    </location>
</feature>
<dbReference type="InterPro" id="IPR005653">
    <property type="entry name" value="OstA-like_N"/>
</dbReference>
<dbReference type="GO" id="GO:0009279">
    <property type="term" value="C:cell outer membrane"/>
    <property type="evidence" value="ECO:0007669"/>
    <property type="project" value="TreeGrafter"/>
</dbReference>
<keyword evidence="2 4" id="KW-0732">Signal</keyword>
<comment type="function">
    <text evidence="4">Involved in the assembly of lipopolysaccharide (LPS). Required for the translocation of LPS from the inner membrane to the outer membrane.</text>
</comment>
<evidence type="ECO:0000256" key="1">
    <source>
        <dbReference type="ARBA" id="ARBA00022448"/>
    </source>
</evidence>
<dbReference type="RefSeq" id="WP_088756093.1">
    <property type="nucleotide sequence ID" value="NZ_JARJFG010000041.1"/>
</dbReference>
<dbReference type="EMBL" id="NJGV01000017">
    <property type="protein sequence ID" value="OWY33513.1"/>
    <property type="molecule type" value="Genomic_DNA"/>
</dbReference>
<gene>
    <name evidence="4 7" type="primary">lptA</name>
    <name evidence="7" type="ORF">CEJ45_16190</name>
</gene>
<dbReference type="GO" id="GO:0015920">
    <property type="term" value="P:lipopolysaccharide transport"/>
    <property type="evidence" value="ECO:0007669"/>
    <property type="project" value="UniProtKB-UniRule"/>
</dbReference>
<keyword evidence="8" id="KW-1185">Reference proteome</keyword>
<dbReference type="HAMAP" id="MF_01914">
    <property type="entry name" value="LPS_assembly_LptA"/>
    <property type="match status" value="1"/>
</dbReference>
<dbReference type="GO" id="GO:0043165">
    <property type="term" value="P:Gram-negative-bacterium-type cell outer membrane assembly"/>
    <property type="evidence" value="ECO:0007669"/>
    <property type="project" value="UniProtKB-UniRule"/>
</dbReference>
<evidence type="ECO:0000256" key="5">
    <source>
        <dbReference type="SAM" id="MobiDB-lite"/>
    </source>
</evidence>
<keyword evidence="1 4" id="KW-0813">Transport</keyword>
<protein>
    <recommendedName>
        <fullName evidence="4">Lipopolysaccharide export system protein LptA</fullName>
    </recommendedName>
</protein>
<accession>A0A225SQT1</accession>
<comment type="subunit">
    <text evidence="4">Component of the lipopolysaccharide transport and assembly complex.</text>
</comment>
<dbReference type="GO" id="GO:0030288">
    <property type="term" value="C:outer membrane-bounded periplasmic space"/>
    <property type="evidence" value="ECO:0007669"/>
    <property type="project" value="TreeGrafter"/>
</dbReference>
<evidence type="ECO:0000313" key="8">
    <source>
        <dbReference type="Proteomes" id="UP000214747"/>
    </source>
</evidence>
<organism evidence="7 8">
    <name type="scientific">Herbaspirillum aquaticum</name>
    <dbReference type="NCBI Taxonomy" id="568783"/>
    <lineage>
        <taxon>Bacteria</taxon>
        <taxon>Pseudomonadati</taxon>
        <taxon>Pseudomonadota</taxon>
        <taxon>Betaproteobacteria</taxon>
        <taxon>Burkholderiales</taxon>
        <taxon>Oxalobacteraceae</taxon>
        <taxon>Herbaspirillum</taxon>
    </lineage>
</organism>
<feature type="domain" description="Organic solvent tolerance-like N-terminal" evidence="6">
    <location>
        <begin position="31"/>
        <end position="150"/>
    </location>
</feature>
<evidence type="ECO:0000259" key="6">
    <source>
        <dbReference type="Pfam" id="PF03968"/>
    </source>
</evidence>
<dbReference type="PANTHER" id="PTHR36504:SF1">
    <property type="entry name" value="LIPOPOLYSACCHARIDE EXPORT SYSTEM PROTEIN LPTA"/>
    <property type="match status" value="1"/>
</dbReference>
<proteinExistence type="inferred from homology"/>
<keyword evidence="3 4" id="KW-0574">Periplasm</keyword>
<dbReference type="GO" id="GO:0001530">
    <property type="term" value="F:lipopolysaccharide binding"/>
    <property type="evidence" value="ECO:0007669"/>
    <property type="project" value="InterPro"/>
</dbReference>
<comment type="similarity">
    <text evidence="4">Belongs to the LptA family.</text>
</comment>
<evidence type="ECO:0000313" key="7">
    <source>
        <dbReference type="EMBL" id="OWY33513.1"/>
    </source>
</evidence>
<comment type="subcellular location">
    <subcellularLocation>
        <location evidence="4">Periplasm</location>
    </subcellularLocation>
</comment>
<evidence type="ECO:0000256" key="4">
    <source>
        <dbReference type="HAMAP-Rule" id="MF_01914"/>
    </source>
</evidence>
<sequence length="212" mass="22965" precursor="true">MKRSLFLPMLMLAAVCGVANAEKADSTKPTNIEADQMVYDDVRQVKTFTGNVVMTRGTLIIKAGRVVLTTDQYGYENAVLYAAPGSLANFRQKRDGGPNLWIEGQAERIEYSEQTEVSKLFQRAHIQRMDGDRITDEVNGEFISYDSRAEFYSVNNTASGESKPGAGRITAVIQPKNPPPAGSTAPATPAAQPSGKNNAAQPAPRRDNGKGQ</sequence>
<feature type="signal peptide" evidence="4">
    <location>
        <begin position="1"/>
        <end position="21"/>
    </location>
</feature>
<comment type="caution">
    <text evidence="7">The sequence shown here is derived from an EMBL/GenBank/DDBJ whole genome shotgun (WGS) entry which is preliminary data.</text>
</comment>
<dbReference type="Gene3D" id="2.60.450.10">
    <property type="entry name" value="Lipopolysaccharide (LPS) transport protein A like domain"/>
    <property type="match status" value="1"/>
</dbReference>
<dbReference type="GO" id="GO:0017089">
    <property type="term" value="F:glycolipid transfer activity"/>
    <property type="evidence" value="ECO:0007669"/>
    <property type="project" value="TreeGrafter"/>
</dbReference>
<feature type="chain" id="PRO_5013408524" description="Lipopolysaccharide export system protein LptA" evidence="4">
    <location>
        <begin position="22"/>
        <end position="212"/>
    </location>
</feature>
<dbReference type="InterPro" id="IPR052037">
    <property type="entry name" value="LPS_export_LptA"/>
</dbReference>
<evidence type="ECO:0000256" key="2">
    <source>
        <dbReference type="ARBA" id="ARBA00022729"/>
    </source>
</evidence>
<feature type="compositionally biased region" description="Low complexity" evidence="5">
    <location>
        <begin position="182"/>
        <end position="195"/>
    </location>
</feature>
<dbReference type="Pfam" id="PF03968">
    <property type="entry name" value="LptD_N"/>
    <property type="match status" value="1"/>
</dbReference>
<dbReference type="NCBIfam" id="TIGR03002">
    <property type="entry name" value="outer_YhbN_LptA"/>
    <property type="match status" value="1"/>
</dbReference>
<name>A0A225SQT1_9BURK</name>
<dbReference type="AlphaFoldDB" id="A0A225SQT1"/>
<reference evidence="7 8" key="1">
    <citation type="journal article" date="2010" name="Int. J. Syst. Evol. Microbiol.">
        <title>Reclassification of Herbaspirillum putei as a later heterotypic synonym of Herbaspirillum huttiense, with the description of H. huttiense subsp. huttiense subsp. nov. and H. huttiense subsp. putei subsp. nov., comb. nov., and description of Herbaspirillum aquaticum sp. nov.</title>
        <authorList>
            <person name="Dobritsa A.P."/>
            <person name="Reddy M.C."/>
            <person name="Samadpour M."/>
        </authorList>
    </citation>
    <scope>NUCLEOTIDE SEQUENCE [LARGE SCALE GENOMIC DNA]</scope>
    <source>
        <strain evidence="7 8">IEH 4430</strain>
    </source>
</reference>
<dbReference type="PANTHER" id="PTHR36504">
    <property type="entry name" value="LIPOPOLYSACCHARIDE EXPORT SYSTEM PROTEIN LPTA"/>
    <property type="match status" value="1"/>
</dbReference>
<evidence type="ECO:0000256" key="3">
    <source>
        <dbReference type="ARBA" id="ARBA00022764"/>
    </source>
</evidence>
<dbReference type="InterPro" id="IPR014340">
    <property type="entry name" value="LptA"/>
</dbReference>